<dbReference type="EMBL" id="LSMT01001142">
    <property type="protein sequence ID" value="PFX12894.1"/>
    <property type="molecule type" value="Genomic_DNA"/>
</dbReference>
<sequence length="637" mass="72694">MLHCVETVVSVCLRGNMSKEYVKRVPFGVTWNDAHVHCKFFGGSTKPMDYPCLREKAKLVADEIEEAVENLSRFEQLAGTSGSVLSLKDGKLMDDSSSIFKEAKGSFTFVTKDGVKRKFVEVVNEKIADEGCPPSVCEVSTAADASSPQSKVGAEVTAKESFHKEFFKRKVKLARLEACEAVQECLIAQLDYLRDSVSKEHISMNMASASDKPTDGWRLEDIAIDKSMYRDMHDIDIVPRLGAVLVAKPAMVECRDEDWHRHMTAYPNERLKSVAAEILKMSVRMLSVSKRKLSSPYKPNGDTSLWWEDETRFRLLQRAAYLVAVRELAAFAALVVVGMPVELKDKMVEWLCTSGHLKFFACVQNTVHMFTEPGCQGVLDTLMHDDCNAIAWCSPMSLELKAYKDSWVERHRWTKYRVSKDPDSQRVNMSVVEVKETSQAPPQSQTTRGGDDQLMQMHWQLYQQGQEIQDKVKDDEEEVDEDGVAFVNVRVNMNAMFYKFVHPLNPRLYYVKEVSDKGKWVRIALSNFHNDRYMREESGYAHPVHSDDYNLPVDVVGGEPWFYFRHMPNKLAYLIHFLSDNPEVVEAVRNGRDQYPCVHSQALSARKMSIAMDVREWKVAQPNLAQIVLKEIVEHYI</sequence>
<proteinExistence type="predicted"/>
<name>A0A2B4R3H6_STYPI</name>
<dbReference type="Proteomes" id="UP000225706">
    <property type="component" value="Unassembled WGS sequence"/>
</dbReference>
<comment type="caution">
    <text evidence="1">The sequence shown here is derived from an EMBL/GenBank/DDBJ whole genome shotgun (WGS) entry which is preliminary data.</text>
</comment>
<accession>A0A2B4R3H6</accession>
<reference evidence="2" key="1">
    <citation type="journal article" date="2017" name="bioRxiv">
        <title>Comparative analysis of the genomes of Stylophora pistillata and Acropora digitifera provides evidence for extensive differences between species of corals.</title>
        <authorList>
            <person name="Voolstra C.R."/>
            <person name="Li Y."/>
            <person name="Liew Y.J."/>
            <person name="Baumgarten S."/>
            <person name="Zoccola D."/>
            <person name="Flot J.-F."/>
            <person name="Tambutte S."/>
            <person name="Allemand D."/>
            <person name="Aranda M."/>
        </authorList>
    </citation>
    <scope>NUCLEOTIDE SEQUENCE [LARGE SCALE GENOMIC DNA]</scope>
</reference>
<dbReference type="AlphaFoldDB" id="A0A2B4R3H6"/>
<organism evidence="1 2">
    <name type="scientific">Stylophora pistillata</name>
    <name type="common">Smooth cauliflower coral</name>
    <dbReference type="NCBI Taxonomy" id="50429"/>
    <lineage>
        <taxon>Eukaryota</taxon>
        <taxon>Metazoa</taxon>
        <taxon>Cnidaria</taxon>
        <taxon>Anthozoa</taxon>
        <taxon>Hexacorallia</taxon>
        <taxon>Scleractinia</taxon>
        <taxon>Astrocoeniina</taxon>
        <taxon>Pocilloporidae</taxon>
        <taxon>Stylophora</taxon>
    </lineage>
</organism>
<gene>
    <name evidence="1" type="ORF">AWC38_SpisGene23073</name>
</gene>
<keyword evidence="2" id="KW-1185">Reference proteome</keyword>
<evidence type="ECO:0000313" key="2">
    <source>
        <dbReference type="Proteomes" id="UP000225706"/>
    </source>
</evidence>
<evidence type="ECO:0000313" key="1">
    <source>
        <dbReference type="EMBL" id="PFX12894.1"/>
    </source>
</evidence>
<protein>
    <submittedName>
        <fullName evidence="1">Uncharacterized protein</fullName>
    </submittedName>
</protein>